<proteinExistence type="predicted"/>
<accession>A0A543CV54</accession>
<evidence type="ECO:0000313" key="3">
    <source>
        <dbReference type="Proteomes" id="UP000316096"/>
    </source>
</evidence>
<dbReference type="SUPFAM" id="SSF50475">
    <property type="entry name" value="FMN-binding split barrel"/>
    <property type="match status" value="1"/>
</dbReference>
<dbReference type="Pfam" id="PF01243">
    <property type="entry name" value="PNPOx_N"/>
    <property type="match status" value="1"/>
</dbReference>
<dbReference type="InterPro" id="IPR012349">
    <property type="entry name" value="Split_barrel_FMN-bd"/>
</dbReference>
<organism evidence="2 3">
    <name type="scientific">Actinoallomurus bryophytorum</name>
    <dbReference type="NCBI Taxonomy" id="1490222"/>
    <lineage>
        <taxon>Bacteria</taxon>
        <taxon>Bacillati</taxon>
        <taxon>Actinomycetota</taxon>
        <taxon>Actinomycetes</taxon>
        <taxon>Streptosporangiales</taxon>
        <taxon>Thermomonosporaceae</taxon>
        <taxon>Actinoallomurus</taxon>
    </lineage>
</organism>
<keyword evidence="3" id="KW-1185">Reference proteome</keyword>
<evidence type="ECO:0000313" key="2">
    <source>
        <dbReference type="EMBL" id="TQM00995.1"/>
    </source>
</evidence>
<dbReference type="Gene3D" id="2.30.110.10">
    <property type="entry name" value="Electron Transport, Fmn-binding Protein, Chain A"/>
    <property type="match status" value="1"/>
</dbReference>
<protein>
    <submittedName>
        <fullName evidence="2">PPOX class probable F420-dependent enzyme</fullName>
    </submittedName>
</protein>
<dbReference type="Proteomes" id="UP000316096">
    <property type="component" value="Unassembled WGS sequence"/>
</dbReference>
<comment type="caution">
    <text evidence="2">The sequence shown here is derived from an EMBL/GenBank/DDBJ whole genome shotgun (WGS) entry which is preliminary data.</text>
</comment>
<dbReference type="RefSeq" id="WP_141960883.1">
    <property type="nucleotide sequence ID" value="NZ_VFOZ01000001.1"/>
</dbReference>
<reference evidence="2 3" key="1">
    <citation type="submission" date="2019-06" db="EMBL/GenBank/DDBJ databases">
        <title>Sequencing the genomes of 1000 actinobacteria strains.</title>
        <authorList>
            <person name="Klenk H.-P."/>
        </authorList>
    </citation>
    <scope>NUCLEOTIDE SEQUENCE [LARGE SCALE GENOMIC DNA]</scope>
    <source>
        <strain evidence="2 3">DSM 102200</strain>
    </source>
</reference>
<gene>
    <name evidence="2" type="ORF">FB559_6737</name>
</gene>
<name>A0A543CV54_9ACTN</name>
<dbReference type="OrthoDB" id="162914at2"/>
<sequence>MTPEERRQFVRDHRTAIFGYSRKHDGPAMTALYYIIDGDEILVSTMRARGKTAAVLRDPKVSLCVLDENWPPTYVNLYCDAVVDDDPKAGADLLFDILGVMAGRPLKEDARPEVEEMARREERVVLRLRPYATFATPPRHIDTEEDLAGLTHWTSASVPWDA</sequence>
<feature type="domain" description="Pyridoxamine 5'-phosphate oxidase N-terminal" evidence="1">
    <location>
        <begin position="3"/>
        <end position="130"/>
    </location>
</feature>
<dbReference type="EMBL" id="VFOZ01000001">
    <property type="protein sequence ID" value="TQM00995.1"/>
    <property type="molecule type" value="Genomic_DNA"/>
</dbReference>
<dbReference type="AlphaFoldDB" id="A0A543CV54"/>
<dbReference type="InterPro" id="IPR011576">
    <property type="entry name" value="Pyridox_Oxase_N"/>
</dbReference>
<evidence type="ECO:0000259" key="1">
    <source>
        <dbReference type="Pfam" id="PF01243"/>
    </source>
</evidence>